<proteinExistence type="predicted"/>
<evidence type="ECO:0000313" key="3">
    <source>
        <dbReference type="Proteomes" id="UP000192923"/>
    </source>
</evidence>
<sequence length="113" mass="12837">MIRRPEHLWLVVEPVDMRRGIDGLSAHVQHRLGRSPCSGAGFIFRNKAGTRLKLLVWDGNGAWLCQRRLHRGGFAWPALGEAVFALTPAQWEWLVAGMDWRRLSATPPVDWQA</sequence>
<name>A0A1Y6CTU0_9GAMM</name>
<accession>A0A1Y6CTU0</accession>
<dbReference type="InterPro" id="IPR008878">
    <property type="entry name" value="Transposase_IS66_Orf2"/>
</dbReference>
<dbReference type="AlphaFoldDB" id="A0A1Y6CTU0"/>
<dbReference type="STRING" id="1760988.SAMN02949497_1003"/>
<dbReference type="EMBL" id="FXAM01000001">
    <property type="protein sequence ID" value="SMF94299.1"/>
    <property type="molecule type" value="Genomic_DNA"/>
</dbReference>
<evidence type="ECO:0000313" key="2">
    <source>
        <dbReference type="EMBL" id="SMF94299.1"/>
    </source>
</evidence>
<dbReference type="RefSeq" id="WP_254899320.1">
    <property type="nucleotide sequence ID" value="NZ_FXAM01000001.1"/>
</dbReference>
<gene>
    <name evidence="1" type="ORF">SAMN02949497_1003</name>
    <name evidence="2" type="ORF">SAMN02949497_1608</name>
</gene>
<dbReference type="Proteomes" id="UP000192923">
    <property type="component" value="Unassembled WGS sequence"/>
</dbReference>
<dbReference type="EMBL" id="FXAM01000001">
    <property type="protein sequence ID" value="SMF93716.1"/>
    <property type="molecule type" value="Genomic_DNA"/>
</dbReference>
<organism evidence="1 3">
    <name type="scientific">Methylomagnum ishizawai</name>
    <dbReference type="NCBI Taxonomy" id="1760988"/>
    <lineage>
        <taxon>Bacteria</taxon>
        <taxon>Pseudomonadati</taxon>
        <taxon>Pseudomonadota</taxon>
        <taxon>Gammaproteobacteria</taxon>
        <taxon>Methylococcales</taxon>
        <taxon>Methylococcaceae</taxon>
        <taxon>Methylomagnum</taxon>
    </lineage>
</organism>
<evidence type="ECO:0000313" key="1">
    <source>
        <dbReference type="EMBL" id="SMF93716.1"/>
    </source>
</evidence>
<dbReference type="NCBIfam" id="NF033819">
    <property type="entry name" value="IS66_TnpB"/>
    <property type="match status" value="1"/>
</dbReference>
<protein>
    <submittedName>
        <fullName evidence="1">Transposase</fullName>
    </submittedName>
</protein>
<keyword evidence="3" id="KW-1185">Reference proteome</keyword>
<dbReference type="Pfam" id="PF05717">
    <property type="entry name" value="TnpB_IS66"/>
    <property type="match status" value="1"/>
</dbReference>
<reference evidence="1 3" key="1">
    <citation type="submission" date="2016-12" db="EMBL/GenBank/DDBJ databases">
        <authorList>
            <person name="Song W.-J."/>
            <person name="Kurnit D.M."/>
        </authorList>
    </citation>
    <scope>NUCLEOTIDE SEQUENCE [LARGE SCALE GENOMIC DNA]</scope>
    <source>
        <strain evidence="1 3">175</strain>
    </source>
</reference>
<dbReference type="PANTHER" id="PTHR36455">
    <property type="match status" value="1"/>
</dbReference>
<dbReference type="PANTHER" id="PTHR36455:SF1">
    <property type="entry name" value="BLR8292 PROTEIN"/>
    <property type="match status" value="1"/>
</dbReference>